<organism evidence="1 2">
    <name type="scientific">Methanosarcina barkeri 3</name>
    <dbReference type="NCBI Taxonomy" id="1434107"/>
    <lineage>
        <taxon>Archaea</taxon>
        <taxon>Methanobacteriati</taxon>
        <taxon>Methanobacteriota</taxon>
        <taxon>Stenosarchaea group</taxon>
        <taxon>Methanomicrobia</taxon>
        <taxon>Methanosarcinales</taxon>
        <taxon>Methanosarcinaceae</taxon>
        <taxon>Methanosarcina</taxon>
    </lineage>
</organism>
<dbReference type="HOGENOM" id="CLU_2021491_0_0_2"/>
<accession>A0A0E3SF55</accession>
<gene>
    <name evidence="1" type="ORF">MSBR3_0321</name>
</gene>
<sequence length="127" mass="14406">MGDQNDEMYLAELQACKLDFLEWTPEKGVNVSKTSKQFAREFLNLSGTEDYSETKKFNGAKKTFNEIASLLVQCKARNDGMIPKAAIDEIAEQSGTTDRRVYTVLEALVTEGWKPSKSYEKRINDQL</sequence>
<dbReference type="OrthoDB" id="130705at2157"/>
<evidence type="ECO:0000313" key="2">
    <source>
        <dbReference type="Proteomes" id="UP000033066"/>
    </source>
</evidence>
<dbReference type="AlphaFoldDB" id="A0A0E3SF55"/>
<dbReference type="PATRIC" id="fig|1434107.4.peg.426"/>
<protein>
    <submittedName>
        <fullName evidence="1">Uncharacterized protein</fullName>
    </submittedName>
</protein>
<keyword evidence="2" id="KW-1185">Reference proteome</keyword>
<dbReference type="EMBL" id="CP009517">
    <property type="protein sequence ID" value="AKB80899.1"/>
    <property type="molecule type" value="Genomic_DNA"/>
</dbReference>
<name>A0A0E3SF55_METBA</name>
<proteinExistence type="predicted"/>
<dbReference type="KEGG" id="mbak:MSBR3_0321"/>
<dbReference type="Proteomes" id="UP000033066">
    <property type="component" value="Chromosome"/>
</dbReference>
<dbReference type="GeneID" id="24787774"/>
<evidence type="ECO:0000313" key="1">
    <source>
        <dbReference type="EMBL" id="AKB80899.1"/>
    </source>
</evidence>
<reference evidence="1" key="1">
    <citation type="submission" date="2014-07" db="EMBL/GenBank/DDBJ databases">
        <title>Methanogenic archaea and the global carbon cycle.</title>
        <authorList>
            <person name="Henriksen J.R."/>
            <person name="Luke J."/>
            <person name="Reinhart S."/>
            <person name="Benedict M.N."/>
            <person name="Youngblut N.D."/>
            <person name="Metcalf M.E."/>
            <person name="Whitaker R.J."/>
            <person name="Metcalf W.W."/>
        </authorList>
    </citation>
    <scope>NUCLEOTIDE SEQUENCE [LARGE SCALE GENOMIC DNA]</scope>
    <source>
        <strain evidence="1">3</strain>
    </source>
</reference>
<dbReference type="RefSeq" id="WP_048106039.1">
    <property type="nucleotide sequence ID" value="NZ_CP009517.1"/>
</dbReference>